<accession>A0A915KJK6</accession>
<dbReference type="Proteomes" id="UP000887565">
    <property type="component" value="Unplaced"/>
</dbReference>
<protein>
    <submittedName>
        <fullName evidence="2">Endonuclease/exonuclease/phosphatase domain-containing protein</fullName>
    </submittedName>
</protein>
<dbReference type="PANTHER" id="PTHR41349">
    <property type="match status" value="1"/>
</dbReference>
<evidence type="ECO:0000313" key="2">
    <source>
        <dbReference type="WBParaSite" id="nRc.2.0.1.t38049-RA"/>
    </source>
</evidence>
<dbReference type="SUPFAM" id="SSF56219">
    <property type="entry name" value="DNase I-like"/>
    <property type="match status" value="1"/>
</dbReference>
<dbReference type="PANTHER" id="PTHR41349:SF1">
    <property type="entry name" value="PROTEIN CBG08683"/>
    <property type="match status" value="1"/>
</dbReference>
<proteinExistence type="predicted"/>
<dbReference type="Gene3D" id="3.60.10.10">
    <property type="entry name" value="Endonuclease/exonuclease/phosphatase"/>
    <property type="match status" value="1"/>
</dbReference>
<keyword evidence="1" id="KW-1185">Reference proteome</keyword>
<dbReference type="AlphaFoldDB" id="A0A915KJK6"/>
<name>A0A915KJK6_ROMCU</name>
<sequence>MRRNLVTNKELVILVGDFNTPSHLDWVNENVADHCGWAFNFPVTSHLEQLQFMDTYRYLNGYILHPGNTWS</sequence>
<evidence type="ECO:0000313" key="1">
    <source>
        <dbReference type="Proteomes" id="UP000887565"/>
    </source>
</evidence>
<organism evidence="1 2">
    <name type="scientific">Romanomermis culicivorax</name>
    <name type="common">Nematode worm</name>
    <dbReference type="NCBI Taxonomy" id="13658"/>
    <lineage>
        <taxon>Eukaryota</taxon>
        <taxon>Metazoa</taxon>
        <taxon>Ecdysozoa</taxon>
        <taxon>Nematoda</taxon>
        <taxon>Enoplea</taxon>
        <taxon>Dorylaimia</taxon>
        <taxon>Mermithida</taxon>
        <taxon>Mermithoidea</taxon>
        <taxon>Mermithidae</taxon>
        <taxon>Romanomermis</taxon>
    </lineage>
</organism>
<dbReference type="InterPro" id="IPR036691">
    <property type="entry name" value="Endo/exonu/phosph_ase_sf"/>
</dbReference>
<dbReference type="WBParaSite" id="nRc.2.0.1.t38049-RA">
    <property type="protein sequence ID" value="nRc.2.0.1.t38049-RA"/>
    <property type="gene ID" value="nRc.2.0.1.g38049"/>
</dbReference>
<reference evidence="2" key="1">
    <citation type="submission" date="2022-11" db="UniProtKB">
        <authorList>
            <consortium name="WormBaseParasite"/>
        </authorList>
    </citation>
    <scope>IDENTIFICATION</scope>
</reference>